<sequence length="555" mass="58365">MMTTTAPARTLTPLQPPTAVRGPSHSLVGTGALLRTALRRDLVRNICWIIGIVGGTISLAVTFPALYETEADRQVVAQTMGTPAGLAFTGPIEYLRDYTLGSIISHQMIGFTGVLVGIMSVLLIIRHTRTEEETGRAELTRAGTVGRHAPLAVAVSEAVLVNLIIGALIAAGLGVLDIDSVDWPGSILYGAAHVGIGIAIIGCAAVIVQIFQSARTASEIGIGLVLVAYALRAAGDSADNGVSWASPIGWGQRTYPYLDNDWWPLALCLGAGVLLTLLGAWLSTRRDVASGLVSARQGRPRASAALKTPGGFALRLLRPSIIAYALALIAFGAMYGPFLGDIEDMIAGVDVIEGAISSLGGTSVVDSFLVMVMSIIAILAAVFCIGAVLRIKGEEEKGRSEALLANWQSRMTWMTSHVLIALIAAPIMLALAAVGMSALGTGTVDDPDIVGKIFGAALVYTPGVWVFVGLAALVVGWAPRLSIAVWLLLGYAGFTGYFGPILQLDEWTTKFSPFGYVPRVPADDMEWLPVILLTLAAAVLVIVGMIGYRRRNLQG</sequence>
<organism evidence="3 4">
    <name type="scientific">Brevibacterium luteolum</name>
    <dbReference type="NCBI Taxonomy" id="199591"/>
    <lineage>
        <taxon>Bacteria</taxon>
        <taxon>Bacillati</taxon>
        <taxon>Actinomycetota</taxon>
        <taxon>Actinomycetes</taxon>
        <taxon>Micrococcales</taxon>
        <taxon>Brevibacteriaceae</taxon>
        <taxon>Brevibacterium</taxon>
    </lineage>
</organism>
<keyword evidence="2" id="KW-0472">Membrane</keyword>
<name>A0A6G8KVA8_9MICO</name>
<feature type="transmembrane region" description="Helical" evidence="2">
    <location>
        <begin position="316"/>
        <end position="335"/>
    </location>
</feature>
<feature type="transmembrane region" description="Helical" evidence="2">
    <location>
        <begin position="368"/>
        <end position="389"/>
    </location>
</feature>
<feature type="transmembrane region" description="Helical" evidence="2">
    <location>
        <begin position="453"/>
        <end position="476"/>
    </location>
</feature>
<feature type="transmembrane region" description="Helical" evidence="2">
    <location>
        <begin position="418"/>
        <end position="441"/>
    </location>
</feature>
<reference evidence="3 4" key="1">
    <citation type="submission" date="2019-02" db="EMBL/GenBank/DDBJ databases">
        <title>Complete Genome Sequence and Methylome Analysis of Brevibacterium luteolum NEB1784.</title>
        <authorList>
            <person name="Fomenkov A."/>
            <person name="Roberts R.J."/>
        </authorList>
    </citation>
    <scope>NUCLEOTIDE SEQUENCE [LARGE SCALE GENOMIC DNA]</scope>
    <source>
        <strain evidence="3 4">NEB1784</strain>
    </source>
</reference>
<keyword evidence="2" id="KW-0812">Transmembrane</keyword>
<feature type="compositionally biased region" description="Low complexity" evidence="1">
    <location>
        <begin position="1"/>
        <end position="19"/>
    </location>
</feature>
<dbReference type="KEGG" id="blut:EW640_04120"/>
<dbReference type="EMBL" id="CP035810">
    <property type="protein sequence ID" value="QIN28553.1"/>
    <property type="molecule type" value="Genomic_DNA"/>
</dbReference>
<feature type="transmembrane region" description="Helical" evidence="2">
    <location>
        <begin position="103"/>
        <end position="125"/>
    </location>
</feature>
<dbReference type="RefSeq" id="WP_165883038.1">
    <property type="nucleotide sequence ID" value="NZ_CP035810.1"/>
</dbReference>
<evidence type="ECO:0000313" key="3">
    <source>
        <dbReference type="EMBL" id="QIN28553.1"/>
    </source>
</evidence>
<feature type="transmembrane region" description="Helical" evidence="2">
    <location>
        <begin position="262"/>
        <end position="282"/>
    </location>
</feature>
<feature type="transmembrane region" description="Helical" evidence="2">
    <location>
        <begin position="483"/>
        <end position="502"/>
    </location>
</feature>
<accession>A0A6G8KVA8</accession>
<feature type="transmembrane region" description="Helical" evidence="2">
    <location>
        <begin position="217"/>
        <end position="235"/>
    </location>
</feature>
<feature type="transmembrane region" description="Helical" evidence="2">
    <location>
        <begin position="45"/>
        <end position="67"/>
    </location>
</feature>
<feature type="region of interest" description="Disordered" evidence="1">
    <location>
        <begin position="1"/>
        <end position="23"/>
    </location>
</feature>
<evidence type="ECO:0000313" key="4">
    <source>
        <dbReference type="Proteomes" id="UP000501518"/>
    </source>
</evidence>
<feature type="transmembrane region" description="Helical" evidence="2">
    <location>
        <begin position="151"/>
        <end position="175"/>
    </location>
</feature>
<gene>
    <name evidence="3" type="ORF">EW640_04120</name>
</gene>
<proteinExistence type="predicted"/>
<evidence type="ECO:0000256" key="2">
    <source>
        <dbReference type="SAM" id="Phobius"/>
    </source>
</evidence>
<feature type="transmembrane region" description="Helical" evidence="2">
    <location>
        <begin position="187"/>
        <end position="210"/>
    </location>
</feature>
<feature type="transmembrane region" description="Helical" evidence="2">
    <location>
        <begin position="527"/>
        <end position="548"/>
    </location>
</feature>
<protein>
    <submittedName>
        <fullName evidence="3">ABC transporter permease</fullName>
    </submittedName>
</protein>
<keyword evidence="2" id="KW-1133">Transmembrane helix</keyword>
<evidence type="ECO:0000256" key="1">
    <source>
        <dbReference type="SAM" id="MobiDB-lite"/>
    </source>
</evidence>
<dbReference type="AlphaFoldDB" id="A0A6G8KVA8"/>
<dbReference type="Proteomes" id="UP000501518">
    <property type="component" value="Chromosome"/>
</dbReference>